<protein>
    <submittedName>
        <fullName evidence="2">Uncharacterized protein</fullName>
    </submittedName>
</protein>
<dbReference type="GO" id="GO:0005096">
    <property type="term" value="F:GTPase activator activity"/>
    <property type="evidence" value="ECO:0000318"/>
    <property type="project" value="GO_Central"/>
</dbReference>
<dbReference type="KEGG" id="dpx:DAPPUDRAFT_312727"/>
<proteinExistence type="predicted"/>
<name>E9G032_DAPPU</name>
<evidence type="ECO:0000256" key="1">
    <source>
        <dbReference type="SAM" id="MobiDB-lite"/>
    </source>
</evidence>
<dbReference type="InParanoid" id="E9G032"/>
<evidence type="ECO:0000313" key="3">
    <source>
        <dbReference type="Proteomes" id="UP000000305"/>
    </source>
</evidence>
<dbReference type="EMBL" id="GL732528">
    <property type="protein sequence ID" value="EFX87155.1"/>
    <property type="molecule type" value="Genomic_DNA"/>
</dbReference>
<accession>E9G032</accession>
<organism evidence="2 3">
    <name type="scientific">Daphnia pulex</name>
    <name type="common">Water flea</name>
    <dbReference type="NCBI Taxonomy" id="6669"/>
    <lineage>
        <taxon>Eukaryota</taxon>
        <taxon>Metazoa</taxon>
        <taxon>Ecdysozoa</taxon>
        <taxon>Arthropoda</taxon>
        <taxon>Crustacea</taxon>
        <taxon>Branchiopoda</taxon>
        <taxon>Diplostraca</taxon>
        <taxon>Cladocera</taxon>
        <taxon>Anomopoda</taxon>
        <taxon>Daphniidae</taxon>
        <taxon>Daphnia</taxon>
    </lineage>
</organism>
<sequence>MAAVVEGEAHLHDVWPENHVRSMVETTSSEDELLCSASTMEEAEEAATWLIDVGLGNIVDNLMENNQLVTETSLANAVIEDNLTTNQYQTIRKRVETLRVTLKGRKTRAGAGQQRPDCRDIFRDPEASHSGGSSGRSRSATPDSLDSDSMKHSTENLVASVGGGGGRLTISPAISPKTWSRSGSQEDGELLSSLFQSSCLDEDDAATISSNNKIFHLDSFLPIPNTHRSEARRRRSFNQIDGIKQQSFKPSRPGFFSPAAEGHVAAVDRQGIEIVKFKLVGTLSSASAYSQRRHSDQYGDVTQLIPVTQQVDSFAIAT</sequence>
<feature type="region of interest" description="Disordered" evidence="1">
    <location>
        <begin position="105"/>
        <end position="185"/>
    </location>
</feature>
<gene>
    <name evidence="2" type="ORF">DAPPUDRAFT_312727</name>
</gene>
<dbReference type="AlphaFoldDB" id="E9G032"/>
<reference evidence="2 3" key="1">
    <citation type="journal article" date="2011" name="Science">
        <title>The ecoresponsive genome of Daphnia pulex.</title>
        <authorList>
            <person name="Colbourne J.K."/>
            <person name="Pfrender M.E."/>
            <person name="Gilbert D."/>
            <person name="Thomas W.K."/>
            <person name="Tucker A."/>
            <person name="Oakley T.H."/>
            <person name="Tokishita S."/>
            <person name="Aerts A."/>
            <person name="Arnold G.J."/>
            <person name="Basu M.K."/>
            <person name="Bauer D.J."/>
            <person name="Caceres C.E."/>
            <person name="Carmel L."/>
            <person name="Casola C."/>
            <person name="Choi J.H."/>
            <person name="Detter J.C."/>
            <person name="Dong Q."/>
            <person name="Dusheyko S."/>
            <person name="Eads B.D."/>
            <person name="Frohlich T."/>
            <person name="Geiler-Samerotte K.A."/>
            <person name="Gerlach D."/>
            <person name="Hatcher P."/>
            <person name="Jogdeo S."/>
            <person name="Krijgsveld J."/>
            <person name="Kriventseva E.V."/>
            <person name="Kultz D."/>
            <person name="Laforsch C."/>
            <person name="Lindquist E."/>
            <person name="Lopez J."/>
            <person name="Manak J.R."/>
            <person name="Muller J."/>
            <person name="Pangilinan J."/>
            <person name="Patwardhan R.P."/>
            <person name="Pitluck S."/>
            <person name="Pritham E.J."/>
            <person name="Rechtsteiner A."/>
            <person name="Rho M."/>
            <person name="Rogozin I.B."/>
            <person name="Sakarya O."/>
            <person name="Salamov A."/>
            <person name="Schaack S."/>
            <person name="Shapiro H."/>
            <person name="Shiga Y."/>
            <person name="Skalitzky C."/>
            <person name="Smith Z."/>
            <person name="Souvorov A."/>
            <person name="Sung W."/>
            <person name="Tang Z."/>
            <person name="Tsuchiya D."/>
            <person name="Tu H."/>
            <person name="Vos H."/>
            <person name="Wang M."/>
            <person name="Wolf Y.I."/>
            <person name="Yamagata H."/>
            <person name="Yamada T."/>
            <person name="Ye Y."/>
            <person name="Shaw J.R."/>
            <person name="Andrews J."/>
            <person name="Crease T.J."/>
            <person name="Tang H."/>
            <person name="Lucas S.M."/>
            <person name="Robertson H.M."/>
            <person name="Bork P."/>
            <person name="Koonin E.V."/>
            <person name="Zdobnov E.M."/>
            <person name="Grigoriev I.V."/>
            <person name="Lynch M."/>
            <person name="Boore J.L."/>
        </authorList>
    </citation>
    <scope>NUCLEOTIDE SEQUENCE [LARGE SCALE GENOMIC DNA]</scope>
</reference>
<dbReference type="HOGENOM" id="CLU_875118_0_0_1"/>
<feature type="compositionally biased region" description="Basic and acidic residues" evidence="1">
    <location>
        <begin position="116"/>
        <end position="127"/>
    </location>
</feature>
<dbReference type="GO" id="GO:0051056">
    <property type="term" value="P:regulation of small GTPase mediated signal transduction"/>
    <property type="evidence" value="ECO:0000318"/>
    <property type="project" value="GO_Central"/>
</dbReference>
<dbReference type="OrthoDB" id="6345076at2759"/>
<feature type="compositionally biased region" description="Low complexity" evidence="1">
    <location>
        <begin position="128"/>
        <end position="139"/>
    </location>
</feature>
<dbReference type="STRING" id="6669.E9G032"/>
<dbReference type="GO" id="GO:0030833">
    <property type="term" value="P:regulation of actin filament polymerization"/>
    <property type="evidence" value="ECO:0000318"/>
    <property type="project" value="GO_Central"/>
</dbReference>
<evidence type="ECO:0000313" key="2">
    <source>
        <dbReference type="EMBL" id="EFX87155.1"/>
    </source>
</evidence>
<keyword evidence="3" id="KW-1185">Reference proteome</keyword>
<dbReference type="GO" id="GO:0005737">
    <property type="term" value="C:cytoplasm"/>
    <property type="evidence" value="ECO:0000318"/>
    <property type="project" value="GO_Central"/>
</dbReference>
<dbReference type="Proteomes" id="UP000000305">
    <property type="component" value="Unassembled WGS sequence"/>
</dbReference>